<dbReference type="RefSeq" id="WP_118127431.1">
    <property type="nucleotide sequence ID" value="NZ_CAEUHP010000001.1"/>
</dbReference>
<evidence type="ECO:0000313" key="1">
    <source>
        <dbReference type="EMBL" id="RHF74396.1"/>
    </source>
</evidence>
<name>A0A414Q0R6_FUSMR</name>
<dbReference type="AlphaFoldDB" id="A0A414Q0R6"/>
<dbReference type="EMBL" id="QRHL01000002">
    <property type="protein sequence ID" value="RHF74396.1"/>
    <property type="molecule type" value="Genomic_DNA"/>
</dbReference>
<proteinExistence type="predicted"/>
<evidence type="ECO:0000313" key="2">
    <source>
        <dbReference type="Proteomes" id="UP000284676"/>
    </source>
</evidence>
<protein>
    <submittedName>
        <fullName evidence="1">Uncharacterized protein</fullName>
    </submittedName>
</protein>
<sequence>MSKIAGMIINFLKNFLIKYLGTLVLEKVVILLLEELVKRTDSDIDDKIYKIVFEKTEIKKTP</sequence>
<gene>
    <name evidence="1" type="ORF">DW663_02725</name>
</gene>
<comment type="caution">
    <text evidence="1">The sequence shown here is derived from an EMBL/GenBank/DDBJ whole genome shotgun (WGS) entry which is preliminary data.</text>
</comment>
<reference evidence="1 2" key="1">
    <citation type="submission" date="2018-08" db="EMBL/GenBank/DDBJ databases">
        <title>A genome reference for cultivated species of the human gut microbiota.</title>
        <authorList>
            <person name="Zou Y."/>
            <person name="Xue W."/>
            <person name="Luo G."/>
        </authorList>
    </citation>
    <scope>NUCLEOTIDE SEQUENCE [LARGE SCALE GENOMIC DNA]</scope>
    <source>
        <strain evidence="1 2">AM25-1</strain>
    </source>
</reference>
<accession>A0A414Q0R6</accession>
<organism evidence="1 2">
    <name type="scientific">Fusobacterium mortiferum</name>
    <dbReference type="NCBI Taxonomy" id="850"/>
    <lineage>
        <taxon>Bacteria</taxon>
        <taxon>Fusobacteriati</taxon>
        <taxon>Fusobacteriota</taxon>
        <taxon>Fusobacteriia</taxon>
        <taxon>Fusobacteriales</taxon>
        <taxon>Fusobacteriaceae</taxon>
        <taxon>Fusobacterium</taxon>
    </lineage>
</organism>
<dbReference type="Proteomes" id="UP000284676">
    <property type="component" value="Unassembled WGS sequence"/>
</dbReference>